<dbReference type="InterPro" id="IPR050218">
    <property type="entry name" value="LptD"/>
</dbReference>
<dbReference type="InterPro" id="IPR005653">
    <property type="entry name" value="OstA-like_N"/>
</dbReference>
<dbReference type="InterPro" id="IPR007543">
    <property type="entry name" value="LptD_C"/>
</dbReference>
<sequence precursor="true">MQCFSRTFLAASISAALLVPTAQAETTATDSVQEMPSTDQCLIDSSVNSNANQEPIVVTADSLEAINGDKASYSGDVKITQGQKVISADKITLHQQDNIAIAEGNVHFTDGQFEANSTRVTSDLASNEFELENTQYNFVCQQGRGDAVYISKTGKAVYQLQDGSITSCPDGDNSWRMVASEIKVDQNEESATFYHPRFEVLDVPIFYAPYITVPIGNTRKTGFLFPSIAYGSSDGFEFEMPFYWNIAPDYDATITTLYMQERGTKFDADFRYLTDGFGEGEIKTEYLGSDRKYTDPGERWAFQYKHDGIINSNWRVMADYSQVSDNDYFRDLDSDIGKREDGQLMQEGAVFYRSQFWDMSLQVRDFQVLVDDSSPYRLLPQVGFNYYTPLWGNYVNFDLKSQVSRFDTNDKAKPSATRAHIEPGITIPLSNTWASWTTEARVLATYYQQDLDSITQDTNNLKNSLDERVSRVIPEFRTHAGIYLERETQIFDGYVQSLEPQVQYLYVPDEDQTNIYNYDTTLLQTDYYGLFRSRKYSSVDKVAPANQVSYGASTRFFDESYKERLNISFGQIYYIDKTTKIASNEESSSNYSSWAIETDFNYDDFLFYHGGMQYDIDLGSMQLANSTFEYQFKKGFIQTNYRYVTKEYIEDTIEFTDLNKVTKDGISQAGILGAYNIDSKWTISGQYYHDLTEDVELEWLANLRYRSDCWYIAFTYSNQIRGWNKAVIGSEGSKPDYENNIGINFGIEGFATNSSARTELRDIDTSDNAITYGRPFYLNN</sequence>
<evidence type="ECO:0000256" key="2">
    <source>
        <dbReference type="ARBA" id="ARBA00023136"/>
    </source>
</evidence>
<name>A0A1E5D832_9VIBR</name>
<dbReference type="GO" id="GO:1990351">
    <property type="term" value="C:transporter complex"/>
    <property type="evidence" value="ECO:0007669"/>
    <property type="project" value="TreeGrafter"/>
</dbReference>
<feature type="chain" id="PRO_5009355182" description="LPS-assembly protein LptD" evidence="4">
    <location>
        <begin position="25"/>
        <end position="780"/>
    </location>
</feature>
<keyword evidence="1 4" id="KW-0732">Signal</keyword>
<comment type="subunit">
    <text evidence="4">Component of the lipopolysaccharide transport and assembly complex. Interacts with LptE and LptA.</text>
</comment>
<dbReference type="GO" id="GO:0009279">
    <property type="term" value="C:cell outer membrane"/>
    <property type="evidence" value="ECO:0007669"/>
    <property type="project" value="UniProtKB-SubCell"/>
</dbReference>
<organism evidence="7 8">
    <name type="scientific">Vibrio genomosp. F6 str. FF-238</name>
    <dbReference type="NCBI Taxonomy" id="1191298"/>
    <lineage>
        <taxon>Bacteria</taxon>
        <taxon>Pseudomonadati</taxon>
        <taxon>Pseudomonadota</taxon>
        <taxon>Gammaproteobacteria</taxon>
        <taxon>Vibrionales</taxon>
        <taxon>Vibrionaceae</taxon>
        <taxon>Vibrio</taxon>
    </lineage>
</organism>
<dbReference type="HAMAP" id="MF_01411">
    <property type="entry name" value="LPS_assembly_LptD"/>
    <property type="match status" value="1"/>
</dbReference>
<comment type="function">
    <text evidence="4">Together with LptE, is involved in the assembly of lipopolysaccharide (LPS) at the surface of the outer membrane.</text>
</comment>
<comment type="caution">
    <text evidence="7">The sequence shown here is derived from an EMBL/GenBank/DDBJ whole genome shotgun (WGS) entry which is preliminary data.</text>
</comment>
<dbReference type="InterPro" id="IPR020889">
    <property type="entry name" value="LipoPS_assembly_LptD"/>
</dbReference>
<feature type="domain" description="LptD C-terminal" evidence="6">
    <location>
        <begin position="298"/>
        <end position="681"/>
    </location>
</feature>
<evidence type="ECO:0000259" key="6">
    <source>
        <dbReference type="Pfam" id="PF04453"/>
    </source>
</evidence>
<dbReference type="GO" id="GO:0043165">
    <property type="term" value="P:Gram-negative-bacterium-type cell outer membrane assembly"/>
    <property type="evidence" value="ECO:0007669"/>
    <property type="project" value="UniProtKB-UniRule"/>
</dbReference>
<dbReference type="Proteomes" id="UP000094165">
    <property type="component" value="Unassembled WGS sequence"/>
</dbReference>
<dbReference type="PANTHER" id="PTHR30189">
    <property type="entry name" value="LPS-ASSEMBLY PROTEIN"/>
    <property type="match status" value="1"/>
</dbReference>
<dbReference type="AlphaFoldDB" id="A0A1E5D832"/>
<evidence type="ECO:0000313" key="8">
    <source>
        <dbReference type="Proteomes" id="UP000094165"/>
    </source>
</evidence>
<dbReference type="NCBIfam" id="NF002997">
    <property type="entry name" value="PRK03761.1"/>
    <property type="match status" value="1"/>
</dbReference>
<dbReference type="RefSeq" id="WP_017051146.1">
    <property type="nucleotide sequence ID" value="NZ_AJYW02000017.1"/>
</dbReference>
<evidence type="ECO:0000256" key="1">
    <source>
        <dbReference type="ARBA" id="ARBA00022729"/>
    </source>
</evidence>
<protein>
    <recommendedName>
        <fullName evidence="4">LPS-assembly protein LptD</fullName>
    </recommendedName>
</protein>
<dbReference type="PANTHER" id="PTHR30189:SF1">
    <property type="entry name" value="LPS-ASSEMBLY PROTEIN LPTD"/>
    <property type="match status" value="1"/>
</dbReference>
<dbReference type="Pfam" id="PF04453">
    <property type="entry name" value="LptD"/>
    <property type="match status" value="1"/>
</dbReference>
<dbReference type="Pfam" id="PF03968">
    <property type="entry name" value="LptD_N"/>
    <property type="match status" value="1"/>
</dbReference>
<evidence type="ECO:0000313" key="7">
    <source>
        <dbReference type="EMBL" id="OEE79864.1"/>
    </source>
</evidence>
<comment type="caution">
    <text evidence="4">Lacks conserved residue(s) required for the propagation of feature annotation.</text>
</comment>
<feature type="signal peptide" evidence="4">
    <location>
        <begin position="1"/>
        <end position="24"/>
    </location>
</feature>
<dbReference type="EMBL" id="AJYW02000017">
    <property type="protein sequence ID" value="OEE79864.1"/>
    <property type="molecule type" value="Genomic_DNA"/>
</dbReference>
<evidence type="ECO:0000256" key="4">
    <source>
        <dbReference type="HAMAP-Rule" id="MF_01411"/>
    </source>
</evidence>
<evidence type="ECO:0000259" key="5">
    <source>
        <dbReference type="Pfam" id="PF03968"/>
    </source>
</evidence>
<feature type="domain" description="Organic solvent tolerance-like N-terminal" evidence="5">
    <location>
        <begin position="58"/>
        <end position="189"/>
    </location>
</feature>
<keyword evidence="3 4" id="KW-0998">Cell outer membrane</keyword>
<comment type="subcellular location">
    <subcellularLocation>
        <location evidence="4">Cell outer membrane</location>
    </subcellularLocation>
</comment>
<evidence type="ECO:0000256" key="3">
    <source>
        <dbReference type="ARBA" id="ARBA00023237"/>
    </source>
</evidence>
<gene>
    <name evidence="4" type="primary">lptD</name>
    <name evidence="7" type="ORF">A130_01955</name>
</gene>
<reference evidence="7 8" key="1">
    <citation type="journal article" date="2012" name="Science">
        <title>Ecological populations of bacteria act as socially cohesive units of antibiotic production and resistance.</title>
        <authorList>
            <person name="Cordero O.X."/>
            <person name="Wildschutte H."/>
            <person name="Kirkup B."/>
            <person name="Proehl S."/>
            <person name="Ngo L."/>
            <person name="Hussain F."/>
            <person name="Le Roux F."/>
            <person name="Mincer T."/>
            <person name="Polz M.F."/>
        </authorList>
    </citation>
    <scope>NUCLEOTIDE SEQUENCE [LARGE SCALE GENOMIC DNA]</scope>
    <source>
        <strain evidence="7 8">FF-238</strain>
    </source>
</reference>
<keyword evidence="8" id="KW-1185">Reference proteome</keyword>
<accession>A0A1E5D832</accession>
<dbReference type="GO" id="GO:0015920">
    <property type="term" value="P:lipopolysaccharide transport"/>
    <property type="evidence" value="ECO:0007669"/>
    <property type="project" value="InterPro"/>
</dbReference>
<keyword evidence="2 4" id="KW-0472">Membrane</keyword>
<dbReference type="Gene3D" id="2.60.450.10">
    <property type="entry name" value="Lipopolysaccharide (LPS) transport protein A like domain"/>
    <property type="match status" value="1"/>
</dbReference>
<comment type="similarity">
    <text evidence="4">Belongs to the LptD family.</text>
</comment>
<proteinExistence type="inferred from homology"/>